<feature type="signal peptide" evidence="7">
    <location>
        <begin position="1"/>
        <end position="33"/>
    </location>
</feature>
<feature type="compositionally biased region" description="Low complexity" evidence="6">
    <location>
        <begin position="1106"/>
        <end position="1119"/>
    </location>
</feature>
<dbReference type="PANTHER" id="PTHR45639">
    <property type="entry name" value="HSC70CB, ISOFORM G-RELATED"/>
    <property type="match status" value="1"/>
</dbReference>
<evidence type="ECO:0000256" key="2">
    <source>
        <dbReference type="ARBA" id="ARBA00022729"/>
    </source>
</evidence>
<feature type="region of interest" description="Disordered" evidence="6">
    <location>
        <begin position="957"/>
        <end position="976"/>
    </location>
</feature>
<dbReference type="GeneID" id="20529288"/>
<evidence type="ECO:0000256" key="4">
    <source>
        <dbReference type="ARBA" id="ARBA00022840"/>
    </source>
</evidence>
<keyword evidence="2 7" id="KW-0732">Signal</keyword>
<dbReference type="RefSeq" id="XP_009496720.1">
    <property type="nucleotide sequence ID" value="XM_009498445.1"/>
</dbReference>
<dbReference type="GO" id="GO:0005524">
    <property type="term" value="F:ATP binding"/>
    <property type="evidence" value="ECO:0007669"/>
    <property type="project" value="UniProtKB-KW"/>
</dbReference>
<evidence type="ECO:0000256" key="1">
    <source>
        <dbReference type="ARBA" id="ARBA00004319"/>
    </source>
</evidence>
<dbReference type="Pfam" id="PF00012">
    <property type="entry name" value="HSP70"/>
    <property type="match status" value="1"/>
</dbReference>
<dbReference type="GO" id="GO:0034663">
    <property type="term" value="C:endoplasmic reticulum chaperone complex"/>
    <property type="evidence" value="ECO:0007669"/>
    <property type="project" value="TreeGrafter"/>
</dbReference>
<keyword evidence="4" id="KW-0067">ATP-binding</keyword>
<dbReference type="InterPro" id="IPR018181">
    <property type="entry name" value="Heat_shock_70_CS"/>
</dbReference>
<dbReference type="CDD" id="cd10230">
    <property type="entry name" value="ASKHA_NBD_HSP70_HYOU1"/>
    <property type="match status" value="1"/>
</dbReference>
<feature type="compositionally biased region" description="Gly residues" evidence="6">
    <location>
        <begin position="1071"/>
        <end position="1081"/>
    </location>
</feature>
<dbReference type="EMBL" id="KB932207">
    <property type="protein sequence ID" value="KCV69149.1"/>
    <property type="molecule type" value="Genomic_DNA"/>
</dbReference>
<keyword evidence="9" id="KW-1185">Reference proteome</keyword>
<gene>
    <name evidence="8" type="ORF">H696_04563</name>
</gene>
<evidence type="ECO:0000256" key="7">
    <source>
        <dbReference type="SAM" id="SignalP"/>
    </source>
</evidence>
<proteinExistence type="predicted"/>
<feature type="compositionally biased region" description="Basic and acidic residues" evidence="6">
    <location>
        <begin position="1094"/>
        <end position="1105"/>
    </location>
</feature>
<dbReference type="eggNOG" id="KOG0104">
    <property type="taxonomic scope" value="Eukaryota"/>
</dbReference>
<feature type="region of interest" description="Disordered" evidence="6">
    <location>
        <begin position="641"/>
        <end position="666"/>
    </location>
</feature>
<feature type="compositionally biased region" description="Basic and acidic residues" evidence="6">
    <location>
        <begin position="1026"/>
        <end position="1036"/>
    </location>
</feature>
<accession>A0A058Z4D2</accession>
<feature type="region of interest" description="Disordered" evidence="6">
    <location>
        <begin position="1026"/>
        <end position="1119"/>
    </location>
</feature>
<dbReference type="STRING" id="691883.A0A058Z4D2"/>
<dbReference type="InterPro" id="IPR013126">
    <property type="entry name" value="Hsp_70_fam"/>
</dbReference>
<feature type="chain" id="PRO_5001570724" evidence="7">
    <location>
        <begin position="34"/>
        <end position="1119"/>
    </location>
</feature>
<comment type="subcellular location">
    <subcellularLocation>
        <location evidence="1">Endoplasmic reticulum lumen</location>
    </subcellularLocation>
</comment>
<dbReference type="PROSITE" id="PS01036">
    <property type="entry name" value="HSP70_3"/>
    <property type="match status" value="1"/>
</dbReference>
<dbReference type="PRINTS" id="PR00301">
    <property type="entry name" value="HEATSHOCK70"/>
</dbReference>
<dbReference type="GO" id="GO:0030968">
    <property type="term" value="P:endoplasmic reticulum unfolded protein response"/>
    <property type="evidence" value="ECO:0007669"/>
    <property type="project" value="TreeGrafter"/>
</dbReference>
<dbReference type="Gene3D" id="3.30.420.40">
    <property type="match status" value="2"/>
</dbReference>
<dbReference type="Gene3D" id="3.30.30.30">
    <property type="match status" value="1"/>
</dbReference>
<dbReference type="PANTHER" id="PTHR45639:SF3">
    <property type="entry name" value="HYPOXIA UP-REGULATED PROTEIN 1"/>
    <property type="match status" value="1"/>
</dbReference>
<feature type="compositionally biased region" description="Low complexity" evidence="6">
    <location>
        <begin position="1082"/>
        <end position="1091"/>
    </location>
</feature>
<reference evidence="8" key="1">
    <citation type="submission" date="2013-04" db="EMBL/GenBank/DDBJ databases">
        <title>The Genome Sequence of Fonticula alba ATCC 38817.</title>
        <authorList>
            <consortium name="The Broad Institute Genomics Platform"/>
            <person name="Russ C."/>
            <person name="Cuomo C."/>
            <person name="Burger G."/>
            <person name="Gray M.W."/>
            <person name="Holland P.W.H."/>
            <person name="King N."/>
            <person name="Lang F.B.F."/>
            <person name="Roger A.J."/>
            <person name="Ruiz-Trillo I."/>
            <person name="Brown M."/>
            <person name="Walker B."/>
            <person name="Young S."/>
            <person name="Zeng Q."/>
            <person name="Gargeya S."/>
            <person name="Fitzgerald M."/>
            <person name="Haas B."/>
            <person name="Abouelleil A."/>
            <person name="Allen A.W."/>
            <person name="Alvarado L."/>
            <person name="Arachchi H.M."/>
            <person name="Berlin A.M."/>
            <person name="Chapman S.B."/>
            <person name="Gainer-Dewar J."/>
            <person name="Goldberg J."/>
            <person name="Griggs A."/>
            <person name="Gujja S."/>
            <person name="Hansen M."/>
            <person name="Howarth C."/>
            <person name="Imamovic A."/>
            <person name="Ireland A."/>
            <person name="Larimer J."/>
            <person name="McCowan C."/>
            <person name="Murphy C."/>
            <person name="Pearson M."/>
            <person name="Poon T.W."/>
            <person name="Priest M."/>
            <person name="Roberts A."/>
            <person name="Saif S."/>
            <person name="Shea T."/>
            <person name="Sisk P."/>
            <person name="Sykes S."/>
            <person name="Wortman J."/>
            <person name="Nusbaum C."/>
            <person name="Birren B."/>
        </authorList>
    </citation>
    <scope>NUCLEOTIDE SEQUENCE [LARGE SCALE GENOMIC DNA]</scope>
    <source>
        <strain evidence="8">ATCC 38817</strain>
    </source>
</reference>
<keyword evidence="3" id="KW-0547">Nucleotide-binding</keyword>
<sequence length="1119" mass="116721">MTASETSGRRQPLGRMVSTLALLGMALASTASAASVMSIDYGSEWFKVAYVRPGSPMDIALNPSSQRKTASSIGFARDGERLIGDTALASASRQPHHTYTGLLDILGLPADHPKVISYLERSANQVVVRQDQETGADRLLLKGPDGAEFHVEELIAIQLAEAATFAAHSTGEPVTDTVLVIPSYFTQPQRKAILNAAKLAGLNVLGLTHSTTSAALQYAIGTRLSEKETHLFVDIGAGSVSASVVGIVPKPPIGTVKGKKTAAAPTARDPLELNVLSHTHDVNSGGRALDELLAMHLGSLFDRAHKRKTPVYSEPRARARLLHEASRVKQVLSVNVETISRVEGLHDGLDFSAPISRATFEELAAPIVQRIGATVRAALAGSGLSADDLTSVKLFGGGTRVPLVQRALREALNVETLAHNINADEAAALGGAFRAASLLSTFRTRTVRVREHPPVPVFMPTRLAADTDDAPLVEVPLFETAASRRALARPVGRLVDRTTLPVTPAFLDRLEDTFADAAATGRLSVPVQIGATETGALCSLDVEVAPGQRPALVAVQQALRALDAGAAPAGLLDDALSLDMFLSLDSFGAGLLGVVNSSVHVSPEASQALGLATEATNSGKAGIIGNILSFIKGNKAQAADKDAAEDEEFAQPTDTTVAAEPADESASPKIGASDVIITAGGNATAAELLQQEAAARSTVIPLKSRITCQPAGLSAEELTRAREQIARVDQAEADRRARHDSMNALEGAIYRIGGALSAAQDEFLYADAGSPWPGAAFARFALGLERRELSNMVSEFRDWYEDYEPGTGQHDDTPTAEYQRRLEQLQDLERTILARRDAWAQLGPGLEAVKNARAAAVAVIEQGAASLLKGTQHAEAVKASTEVSGAVAALGSAVEAVDAWLADADVAGAMALVAAVDDGRLGEHLRPAAGASAPYAPCVPGGAASEDQMISLQVRPDALSSSVDGSPDGPLACDPPLQAASDWEEKTRSLASALDAVSRSVKRVETKARQALEAAARKAAREALEKEKLAKERAAEAAKNATATDDKADPGATNNEEQHPAGEPDEELNTTGGGDGGGGDGPNAEADAGPGDADDWHDATDDTAGHARAGRASRSTSDL</sequence>
<organism evidence="8">
    <name type="scientific">Fonticula alba</name>
    <name type="common">Slime mold</name>
    <dbReference type="NCBI Taxonomy" id="691883"/>
    <lineage>
        <taxon>Eukaryota</taxon>
        <taxon>Rotosphaerida</taxon>
        <taxon>Fonticulaceae</taxon>
        <taxon>Fonticula</taxon>
    </lineage>
</organism>
<evidence type="ECO:0000256" key="6">
    <source>
        <dbReference type="SAM" id="MobiDB-lite"/>
    </source>
</evidence>
<name>A0A058Z4D2_FONAL</name>
<dbReference type="GO" id="GO:0005788">
    <property type="term" value="C:endoplasmic reticulum lumen"/>
    <property type="evidence" value="ECO:0007669"/>
    <property type="project" value="UniProtKB-SubCell"/>
</dbReference>
<dbReference type="OrthoDB" id="10262720at2759"/>
<dbReference type="AlphaFoldDB" id="A0A058Z4D2"/>
<keyword evidence="5" id="KW-0143">Chaperone</keyword>
<evidence type="ECO:0000313" key="8">
    <source>
        <dbReference type="EMBL" id="KCV69149.1"/>
    </source>
</evidence>
<dbReference type="GO" id="GO:0140662">
    <property type="term" value="F:ATP-dependent protein folding chaperone"/>
    <property type="evidence" value="ECO:0007669"/>
    <property type="project" value="InterPro"/>
</dbReference>
<dbReference type="InterPro" id="IPR043129">
    <property type="entry name" value="ATPase_NBD"/>
</dbReference>
<evidence type="ECO:0000313" key="9">
    <source>
        <dbReference type="Proteomes" id="UP000030693"/>
    </source>
</evidence>
<dbReference type="Gene3D" id="3.90.640.10">
    <property type="entry name" value="Actin, Chain A, domain 4"/>
    <property type="match status" value="1"/>
</dbReference>
<dbReference type="SUPFAM" id="SSF53067">
    <property type="entry name" value="Actin-like ATPase domain"/>
    <property type="match status" value="2"/>
</dbReference>
<dbReference type="Proteomes" id="UP000030693">
    <property type="component" value="Unassembled WGS sequence"/>
</dbReference>
<protein>
    <submittedName>
        <fullName evidence="8">Uncharacterized protein</fullName>
    </submittedName>
</protein>
<evidence type="ECO:0000256" key="3">
    <source>
        <dbReference type="ARBA" id="ARBA00022741"/>
    </source>
</evidence>
<evidence type="ECO:0000256" key="5">
    <source>
        <dbReference type="ARBA" id="ARBA00023186"/>
    </source>
</evidence>